<accession>A0A914GU71</accession>
<feature type="chain" id="PRO_5038077413" evidence="1">
    <location>
        <begin position="19"/>
        <end position="574"/>
    </location>
</feature>
<dbReference type="WBParaSite" id="Gr19_v10_g11379.t2">
    <property type="protein sequence ID" value="Gr19_v10_g11379.t2"/>
    <property type="gene ID" value="Gr19_v10_g11379"/>
</dbReference>
<evidence type="ECO:0000256" key="1">
    <source>
        <dbReference type="SAM" id="SignalP"/>
    </source>
</evidence>
<dbReference type="GO" id="GO:0016020">
    <property type="term" value="C:membrane"/>
    <property type="evidence" value="ECO:0007669"/>
    <property type="project" value="TreeGrafter"/>
</dbReference>
<dbReference type="Proteomes" id="UP000887572">
    <property type="component" value="Unplaced"/>
</dbReference>
<keyword evidence="2" id="KW-1185">Reference proteome</keyword>
<feature type="signal peptide" evidence="1">
    <location>
        <begin position="1"/>
        <end position="18"/>
    </location>
</feature>
<name>A0A914GU71_GLORO</name>
<reference evidence="3" key="1">
    <citation type="submission" date="2022-11" db="UniProtKB">
        <authorList>
            <consortium name="WormBaseParasite"/>
        </authorList>
    </citation>
    <scope>IDENTIFICATION</scope>
</reference>
<dbReference type="AlphaFoldDB" id="A0A914GU71"/>
<dbReference type="InterPro" id="IPR029865">
    <property type="entry name" value="KIAA0319-like"/>
</dbReference>
<protein>
    <submittedName>
        <fullName evidence="3">Uncharacterized protein</fullName>
    </submittedName>
</protein>
<dbReference type="PANTHER" id="PTHR46182:SF2">
    <property type="entry name" value="FI19480P1"/>
    <property type="match status" value="1"/>
</dbReference>
<dbReference type="PANTHER" id="PTHR46182">
    <property type="entry name" value="FI19480P1"/>
    <property type="match status" value="1"/>
</dbReference>
<organism evidence="2 3">
    <name type="scientific">Globodera rostochiensis</name>
    <name type="common">Golden nematode worm</name>
    <name type="synonym">Heterodera rostochiensis</name>
    <dbReference type="NCBI Taxonomy" id="31243"/>
    <lineage>
        <taxon>Eukaryota</taxon>
        <taxon>Metazoa</taxon>
        <taxon>Ecdysozoa</taxon>
        <taxon>Nematoda</taxon>
        <taxon>Chromadorea</taxon>
        <taxon>Rhabditida</taxon>
        <taxon>Tylenchina</taxon>
        <taxon>Tylenchomorpha</taxon>
        <taxon>Tylenchoidea</taxon>
        <taxon>Heteroderidae</taxon>
        <taxon>Heteroderinae</taxon>
        <taxon>Globodera</taxon>
    </lineage>
</organism>
<dbReference type="Pfam" id="PF22352">
    <property type="entry name" value="K319L-like_PKD"/>
    <property type="match status" value="1"/>
</dbReference>
<keyword evidence="1" id="KW-0732">Signal</keyword>
<evidence type="ECO:0000313" key="2">
    <source>
        <dbReference type="Proteomes" id="UP000887572"/>
    </source>
</evidence>
<sequence>MNFLLCIQFVILMVKCFSGQVATRRLRCVHATSGCHSAICFLNARVQMKLGWVEFKAVFRDVWKGVNWTFSWSVIDGMDNARFAGMDGPSLNLTNLKAGFVLLTLSVSNATSEGHMSHNLTITDESKYSVRIVECERRANTEFIRLWLPFDKKLRLSGDSAEIVSNKWVRIDHTMNPVDISGSTSSVLELSNFQITNESSPYEFLLSVAFPGGRSSNATVKISVQDRPKVPVIHIRNETIQLPVDSVLLKAQILNNSVDVFVNFTWEQTEGPFQVEFANRHLLSPSIVGQIGIPGLYVFRVHGITIAEDIADAQLFLNVLPEKNDRLRPVILGDNVSVFLPLKYVVLEPMLWRNIDTFTWTPGDNVPAVMLIQSDFHTPTLLLSHLLPGNFLFKIFGYTKMLLQQNFGGDFVPNTNGIFDDGNREILSLRLIFTCTPGSDGRVNLTESKLASVLRNNRTFLEKFKIISIHPTCTSRSDADCGCNSFWMGSLFIFYTKDGQTCACWPVFYAWLPIVMFQEGEDKTLGDLEQNPISSPRKSKCDTVNKALVNGNYETLLDNELEGDTSDFEEDDSL</sequence>
<evidence type="ECO:0000313" key="3">
    <source>
        <dbReference type="WBParaSite" id="Gr19_v10_g11379.t2"/>
    </source>
</evidence>
<dbReference type="GO" id="GO:0001764">
    <property type="term" value="P:neuron migration"/>
    <property type="evidence" value="ECO:0007669"/>
    <property type="project" value="TreeGrafter"/>
</dbReference>
<dbReference type="GO" id="GO:0031410">
    <property type="term" value="C:cytoplasmic vesicle"/>
    <property type="evidence" value="ECO:0007669"/>
    <property type="project" value="TreeGrafter"/>
</dbReference>
<proteinExistence type="predicted"/>